<keyword evidence="1" id="KW-0805">Transcription regulation</keyword>
<dbReference type="OrthoDB" id="6221744at2759"/>
<keyword evidence="1" id="KW-0156">Chromatin regulator</keyword>
<keyword evidence="1" id="KW-0811">Translocation</keyword>
<keyword evidence="1" id="KW-0653">Protein transport</keyword>
<evidence type="ECO:0000313" key="3">
    <source>
        <dbReference type="Proteomes" id="UP000612746"/>
    </source>
</evidence>
<dbReference type="Pfam" id="PF10163">
    <property type="entry name" value="EnY2"/>
    <property type="match status" value="1"/>
</dbReference>
<dbReference type="GO" id="GO:0006325">
    <property type="term" value="P:chromatin organization"/>
    <property type="evidence" value="ECO:0007669"/>
    <property type="project" value="UniProtKB-KW"/>
</dbReference>
<accession>A0A8H7UCL3</accession>
<keyword evidence="1" id="KW-0509">mRNA transport</keyword>
<dbReference type="GO" id="GO:0000932">
    <property type="term" value="C:P-body"/>
    <property type="evidence" value="ECO:0007669"/>
    <property type="project" value="UniProtKB-SubCell"/>
</dbReference>
<proteinExistence type="inferred from homology"/>
<dbReference type="GO" id="GO:0003713">
    <property type="term" value="F:transcription coactivator activity"/>
    <property type="evidence" value="ECO:0007669"/>
    <property type="project" value="UniProtKB-UniRule"/>
</dbReference>
<keyword evidence="1" id="KW-0813">Transport</keyword>
<gene>
    <name evidence="1" type="primary">SUS1</name>
    <name evidence="2" type="ORF">INT44_006888</name>
</gene>
<dbReference type="HAMAP" id="MF_03046">
    <property type="entry name" value="ENY2_Sus1"/>
    <property type="match status" value="1"/>
</dbReference>
<keyword evidence="1" id="KW-0963">Cytoplasm</keyword>
<dbReference type="GO" id="GO:0070390">
    <property type="term" value="C:transcription export complex 2"/>
    <property type="evidence" value="ECO:0007669"/>
    <property type="project" value="UniProtKB-UniRule"/>
</dbReference>
<dbReference type="PANTHER" id="PTHR12514">
    <property type="entry name" value="ENHANCER OF YELLOW 2 TRANSCRIPTION FACTOR"/>
    <property type="match status" value="1"/>
</dbReference>
<dbReference type="InterPro" id="IPR038212">
    <property type="entry name" value="TF_EnY2_sf"/>
</dbReference>
<comment type="subcellular location">
    <subcellularLocation>
        <location evidence="1">Nucleus</location>
        <location evidence="1">Nucleoplasm</location>
    </subcellularLocation>
    <subcellularLocation>
        <location evidence="1">Cytoplasm</location>
        <location evidence="1">P-body</location>
    </subcellularLocation>
</comment>
<dbReference type="GO" id="GO:0005643">
    <property type="term" value="C:nuclear pore"/>
    <property type="evidence" value="ECO:0007669"/>
    <property type="project" value="UniProtKB-UniRule"/>
</dbReference>
<dbReference type="GO" id="GO:0006406">
    <property type="term" value="P:mRNA export from nucleus"/>
    <property type="evidence" value="ECO:0007669"/>
    <property type="project" value="UniProtKB-UniRule"/>
</dbReference>
<dbReference type="GO" id="GO:0071819">
    <property type="term" value="C:DUBm complex"/>
    <property type="evidence" value="ECO:0007669"/>
    <property type="project" value="UniProtKB-UniRule"/>
</dbReference>
<comment type="function">
    <text evidence="1">Involved in mRNA export coupled transcription activation by association with both the TREX-2 and the SAGA complexes. At the promoters, SAGA is required for recruitment of the basal transcription machinery. It influences RNA polymerase II transcriptional activity through different activities such as TBP interaction and promoter selectivity, interaction with transcription activators, and chromatin modification through histone acetylation and deubiquitination. Within the SAGA complex, participates to a subcomplex required for deubiquitination of H2B and for the maintenance of steady-state H3 methylation levels. The TREX-2 complex functions in docking export-competent ribonucleoprotein particles (mRNPs) to the nuclear entrance of the nuclear pore complex (nuclear basket). TREX-2 participates in mRNA export and accurate chromatin positioning in the nucleus by tethering genes to the nuclear periphery. May also be involved in cytoplasmic mRNA decay by interaction with components of P-bodies.</text>
</comment>
<dbReference type="GO" id="GO:0000124">
    <property type="term" value="C:SAGA complex"/>
    <property type="evidence" value="ECO:0007669"/>
    <property type="project" value="UniProtKB-UniRule"/>
</dbReference>
<dbReference type="Gene3D" id="1.10.246.140">
    <property type="match status" value="1"/>
</dbReference>
<comment type="caution">
    <text evidence="2">The sequence shown here is derived from an EMBL/GenBank/DDBJ whole genome shotgun (WGS) entry which is preliminary data.</text>
</comment>
<comment type="similarity">
    <text evidence="1">Belongs to the ENY2 family.</text>
</comment>
<dbReference type="AlphaFoldDB" id="A0A8H7UCL3"/>
<reference evidence="2" key="1">
    <citation type="submission" date="2020-12" db="EMBL/GenBank/DDBJ databases">
        <title>Metabolic potential, ecology and presence of endohyphal bacteria is reflected in genomic diversity of Mucoromycotina.</title>
        <authorList>
            <person name="Muszewska A."/>
            <person name="Okrasinska A."/>
            <person name="Steczkiewicz K."/>
            <person name="Drgas O."/>
            <person name="Orlowska M."/>
            <person name="Perlinska-Lenart U."/>
            <person name="Aleksandrzak-Piekarczyk T."/>
            <person name="Szatraj K."/>
            <person name="Zielenkiewicz U."/>
            <person name="Pilsyk S."/>
            <person name="Malc E."/>
            <person name="Mieczkowski P."/>
            <person name="Kruszewska J.S."/>
            <person name="Biernat P."/>
            <person name="Pawlowska J."/>
        </authorList>
    </citation>
    <scope>NUCLEOTIDE SEQUENCE</scope>
    <source>
        <strain evidence="2">WA0000051536</strain>
    </source>
</reference>
<comment type="subunit">
    <text evidence="1">Component of the nuclear pore complex (NPC)-associated TREX-2 complex (transcription and export complex 2), composed of at least SUS1, SAC3, THP1, SEM1, and CDC31. TREX-2 contains 2 SUS1 chains. The TREX-2 complex interacts with the nucleoporin NUP1. Component of the 1.8 MDa SAGA transcription coactivator-HAT complex. SAGA is built of 5 distinct domains with specialized functions. Within the SAGA complex, SUS1, SGF11, SGF73 and UBP8 form an additional subcomplex of SAGA called the DUB module (deubiquitination module). Interacts directly with THP1, SAC3, SGF11, and with the RNA polymerase II.</text>
</comment>
<evidence type="ECO:0000313" key="2">
    <source>
        <dbReference type="EMBL" id="KAG2174624.1"/>
    </source>
</evidence>
<keyword evidence="1" id="KW-0804">Transcription</keyword>
<dbReference type="Proteomes" id="UP000612746">
    <property type="component" value="Unassembled WGS sequence"/>
</dbReference>
<dbReference type="EMBL" id="JAEPRA010000016">
    <property type="protein sequence ID" value="KAG2174624.1"/>
    <property type="molecule type" value="Genomic_DNA"/>
</dbReference>
<keyword evidence="3" id="KW-1185">Reference proteome</keyword>
<name>A0A8H7UCL3_9FUNG</name>
<keyword evidence="1" id="KW-0010">Activator</keyword>
<evidence type="ECO:0000256" key="1">
    <source>
        <dbReference type="HAMAP-Rule" id="MF_03046"/>
    </source>
</evidence>
<sequence length="106" mass="11951">MSASNAELKAAIDRRFVLSGERARMALNMDCTSRLLEFVKQRLAETGWNDALYAHCSESFKARGIENVSMDTLLAEFSDHARASVNENIKKELLVQIKQFLDANLD</sequence>
<keyword evidence="1" id="KW-0539">Nucleus</keyword>
<dbReference type="GO" id="GO:0006368">
    <property type="term" value="P:transcription elongation by RNA polymerase II"/>
    <property type="evidence" value="ECO:0007669"/>
    <property type="project" value="UniProtKB-UniRule"/>
</dbReference>
<organism evidence="2 3">
    <name type="scientific">Umbelopsis vinacea</name>
    <dbReference type="NCBI Taxonomy" id="44442"/>
    <lineage>
        <taxon>Eukaryota</taxon>
        <taxon>Fungi</taxon>
        <taxon>Fungi incertae sedis</taxon>
        <taxon>Mucoromycota</taxon>
        <taxon>Mucoromycotina</taxon>
        <taxon>Umbelopsidomycetes</taxon>
        <taxon>Umbelopsidales</taxon>
        <taxon>Umbelopsidaceae</taxon>
        <taxon>Umbelopsis</taxon>
    </lineage>
</organism>
<dbReference type="InterPro" id="IPR018783">
    <property type="entry name" value="TF_ENY2"/>
</dbReference>
<protein>
    <recommendedName>
        <fullName evidence="1">Transcription and mRNA export factor SUS1</fullName>
    </recommendedName>
</protein>
<dbReference type="GO" id="GO:0015031">
    <property type="term" value="P:protein transport"/>
    <property type="evidence" value="ECO:0007669"/>
    <property type="project" value="UniProtKB-KW"/>
</dbReference>
<dbReference type="GO" id="GO:0005654">
    <property type="term" value="C:nucleoplasm"/>
    <property type="evidence" value="ECO:0007669"/>
    <property type="project" value="UniProtKB-SubCell"/>
</dbReference>